<dbReference type="GO" id="GO:0022857">
    <property type="term" value="F:transmembrane transporter activity"/>
    <property type="evidence" value="ECO:0007669"/>
    <property type="project" value="InterPro"/>
</dbReference>
<dbReference type="SUPFAM" id="SSF103473">
    <property type="entry name" value="MFS general substrate transporter"/>
    <property type="match status" value="1"/>
</dbReference>
<dbReference type="AlphaFoldDB" id="A0A538SMD7"/>
<dbReference type="Proteomes" id="UP000319829">
    <property type="component" value="Unassembled WGS sequence"/>
</dbReference>
<dbReference type="PANTHER" id="PTHR23520:SF5">
    <property type="entry name" value="TRANSPORTER, PUTATIVE (AFU_ORTHOLOGUE AFUA_3G04000)-RELATED"/>
    <property type="match status" value="1"/>
</dbReference>
<feature type="transmembrane region" description="Helical" evidence="4">
    <location>
        <begin position="304"/>
        <end position="324"/>
    </location>
</feature>
<evidence type="ECO:0000313" key="6">
    <source>
        <dbReference type="EMBL" id="TMQ52532.1"/>
    </source>
</evidence>
<keyword evidence="1 4" id="KW-0812">Transmembrane</keyword>
<comment type="caution">
    <text evidence="6">The sequence shown here is derived from an EMBL/GenBank/DDBJ whole genome shotgun (WGS) entry which is preliminary data.</text>
</comment>
<keyword evidence="3 4" id="KW-0472">Membrane</keyword>
<protein>
    <submittedName>
        <fullName evidence="6">MFS transporter</fullName>
    </submittedName>
</protein>
<evidence type="ECO:0000256" key="4">
    <source>
        <dbReference type="SAM" id="Phobius"/>
    </source>
</evidence>
<dbReference type="PANTHER" id="PTHR23520">
    <property type="entry name" value="TRANSPORTER, PUTATIVE (AFU_ORTHOLOGUE AFUA_3G04000)-RELATED"/>
    <property type="match status" value="1"/>
</dbReference>
<feature type="transmembrane region" description="Helical" evidence="4">
    <location>
        <begin position="378"/>
        <end position="399"/>
    </location>
</feature>
<dbReference type="EMBL" id="VBOU01000097">
    <property type="protein sequence ID" value="TMQ52532.1"/>
    <property type="molecule type" value="Genomic_DNA"/>
</dbReference>
<feature type="transmembrane region" description="Helical" evidence="4">
    <location>
        <begin position="183"/>
        <end position="202"/>
    </location>
</feature>
<dbReference type="PROSITE" id="PS50850">
    <property type="entry name" value="MFS"/>
    <property type="match status" value="1"/>
</dbReference>
<evidence type="ECO:0000259" key="5">
    <source>
        <dbReference type="PROSITE" id="PS50850"/>
    </source>
</evidence>
<evidence type="ECO:0000256" key="2">
    <source>
        <dbReference type="ARBA" id="ARBA00022989"/>
    </source>
</evidence>
<evidence type="ECO:0000256" key="1">
    <source>
        <dbReference type="ARBA" id="ARBA00022692"/>
    </source>
</evidence>
<dbReference type="InterPro" id="IPR020846">
    <property type="entry name" value="MFS_dom"/>
</dbReference>
<feature type="transmembrane region" description="Helical" evidence="4">
    <location>
        <begin position="265"/>
        <end position="284"/>
    </location>
</feature>
<feature type="transmembrane region" description="Helical" evidence="4">
    <location>
        <begin position="86"/>
        <end position="107"/>
    </location>
</feature>
<reference evidence="6 7" key="1">
    <citation type="journal article" date="2019" name="Nat. Microbiol.">
        <title>Mediterranean grassland soil C-N compound turnover is dependent on rainfall and depth, and is mediated by genomically divergent microorganisms.</title>
        <authorList>
            <person name="Diamond S."/>
            <person name="Andeer P.F."/>
            <person name="Li Z."/>
            <person name="Crits-Christoph A."/>
            <person name="Burstein D."/>
            <person name="Anantharaman K."/>
            <person name="Lane K.R."/>
            <person name="Thomas B.C."/>
            <person name="Pan C."/>
            <person name="Northen T.R."/>
            <person name="Banfield J.F."/>
        </authorList>
    </citation>
    <scope>NUCLEOTIDE SEQUENCE [LARGE SCALE GENOMIC DNA]</scope>
    <source>
        <strain evidence="6">WS_4</strain>
    </source>
</reference>
<dbReference type="InterPro" id="IPR036259">
    <property type="entry name" value="MFS_trans_sf"/>
</dbReference>
<evidence type="ECO:0000256" key="3">
    <source>
        <dbReference type="ARBA" id="ARBA00023136"/>
    </source>
</evidence>
<keyword evidence="2 4" id="KW-1133">Transmembrane helix</keyword>
<feature type="domain" description="Major facilitator superfamily (MFS) profile" evidence="5">
    <location>
        <begin position="16"/>
        <end position="403"/>
    </location>
</feature>
<organism evidence="6 7">
    <name type="scientific">Eiseniibacteriota bacterium</name>
    <dbReference type="NCBI Taxonomy" id="2212470"/>
    <lineage>
        <taxon>Bacteria</taxon>
        <taxon>Candidatus Eiseniibacteriota</taxon>
    </lineage>
</organism>
<feature type="transmembrane region" description="Helical" evidence="4">
    <location>
        <begin position="20"/>
        <end position="42"/>
    </location>
</feature>
<dbReference type="Pfam" id="PF07690">
    <property type="entry name" value="MFS_1"/>
    <property type="match status" value="1"/>
</dbReference>
<dbReference type="Gene3D" id="1.20.1250.20">
    <property type="entry name" value="MFS general substrate transporter like domains"/>
    <property type="match status" value="1"/>
</dbReference>
<proteinExistence type="predicted"/>
<feature type="transmembrane region" description="Helical" evidence="4">
    <location>
        <begin position="54"/>
        <end position="74"/>
    </location>
</feature>
<sequence length="430" mass="44396">MKRSRGRYATTAMTRDRSLLYAAAFARSTGVGMSGVLVGLYAAELGLSAPGVGATVSAGLLGVALGTLAITLYAERLGRTRCLVGLAVLAAVGTAAFALAPVAWMLAPAAALGMVNGMGRDRGAAFSIEQAILPDLTDERGRTRAFAWYNVVLDLGHATGALAGLLPSLARHAGLAPLASYRVGFLTVAALSLVGAAAYAGLSAHARSRRASVVKPPPIGPESKRRIARLAGLFAMDSLGGGFLTTALLSYWFFRRFGVGEETLAPLFLLARIANGLSHLAAAWLARRIGLLRTMVFTHLPSSLLLLTVPIASSFPLAALLFLVRECLVEMDVPTRQSYVVAVVGPGERAAAAGATNLVRTAGWAVAPAFAGAAMQGVALWSPLAAGAALKIIYDLLLYRGFRSGPTRRSTCALGNRPAGSGAWAGIASG</sequence>
<gene>
    <name evidence="6" type="ORF">E6K74_12165</name>
</gene>
<name>A0A538SMD7_UNCEI</name>
<dbReference type="InterPro" id="IPR011701">
    <property type="entry name" value="MFS"/>
</dbReference>
<accession>A0A538SMD7</accession>
<feature type="transmembrane region" description="Helical" evidence="4">
    <location>
        <begin position="230"/>
        <end position="253"/>
    </location>
</feature>
<evidence type="ECO:0000313" key="7">
    <source>
        <dbReference type="Proteomes" id="UP000319829"/>
    </source>
</evidence>